<evidence type="ECO:0000256" key="1">
    <source>
        <dbReference type="SAM" id="SignalP"/>
    </source>
</evidence>
<name>A0A8H5BYA2_9AGAR</name>
<accession>A0A8H5BYA2</accession>
<dbReference type="AlphaFoldDB" id="A0A8H5BYA2"/>
<sequence length="118" mass="12633">MMFYFARFVLLLAHLRWNTVLAQTSLYIPGFDPQPIAASVVGVGSDGRTTWALQKGQADTTDTKSYADFHGTATLVQGPKDASLTYADASAQFTIGVACTFTHSTLAKPEATGEKGLE</sequence>
<gene>
    <name evidence="2" type="ORF">D9619_005273</name>
</gene>
<dbReference type="OrthoDB" id="4991875at2759"/>
<evidence type="ECO:0000313" key="3">
    <source>
        <dbReference type="Proteomes" id="UP000567179"/>
    </source>
</evidence>
<feature type="chain" id="PRO_5034064310" evidence="1">
    <location>
        <begin position="23"/>
        <end position="118"/>
    </location>
</feature>
<dbReference type="Proteomes" id="UP000567179">
    <property type="component" value="Unassembled WGS sequence"/>
</dbReference>
<evidence type="ECO:0000313" key="2">
    <source>
        <dbReference type="EMBL" id="KAF5330577.1"/>
    </source>
</evidence>
<organism evidence="2 3">
    <name type="scientific">Psilocybe cf. subviscida</name>
    <dbReference type="NCBI Taxonomy" id="2480587"/>
    <lineage>
        <taxon>Eukaryota</taxon>
        <taxon>Fungi</taxon>
        <taxon>Dikarya</taxon>
        <taxon>Basidiomycota</taxon>
        <taxon>Agaricomycotina</taxon>
        <taxon>Agaricomycetes</taxon>
        <taxon>Agaricomycetidae</taxon>
        <taxon>Agaricales</taxon>
        <taxon>Agaricineae</taxon>
        <taxon>Strophariaceae</taxon>
        <taxon>Psilocybe</taxon>
    </lineage>
</organism>
<dbReference type="EMBL" id="JAACJJ010000001">
    <property type="protein sequence ID" value="KAF5330577.1"/>
    <property type="molecule type" value="Genomic_DNA"/>
</dbReference>
<keyword evidence="1" id="KW-0732">Signal</keyword>
<protein>
    <submittedName>
        <fullName evidence="2">Uncharacterized protein</fullName>
    </submittedName>
</protein>
<proteinExistence type="predicted"/>
<feature type="signal peptide" evidence="1">
    <location>
        <begin position="1"/>
        <end position="22"/>
    </location>
</feature>
<comment type="caution">
    <text evidence="2">The sequence shown here is derived from an EMBL/GenBank/DDBJ whole genome shotgun (WGS) entry which is preliminary data.</text>
</comment>
<keyword evidence="3" id="KW-1185">Reference proteome</keyword>
<reference evidence="2 3" key="1">
    <citation type="journal article" date="2020" name="ISME J.">
        <title>Uncovering the hidden diversity of litter-decomposition mechanisms in mushroom-forming fungi.</title>
        <authorList>
            <person name="Floudas D."/>
            <person name="Bentzer J."/>
            <person name="Ahren D."/>
            <person name="Johansson T."/>
            <person name="Persson P."/>
            <person name="Tunlid A."/>
        </authorList>
    </citation>
    <scope>NUCLEOTIDE SEQUENCE [LARGE SCALE GENOMIC DNA]</scope>
    <source>
        <strain evidence="2 3">CBS 101986</strain>
    </source>
</reference>